<reference evidence="2" key="1">
    <citation type="journal article" date="2007" name="BMC Microbiol.">
        <title>The capsule polysaccharide structure and biogenesis for non-O1 Vibrio cholerae NRT36S: genes are embedded in the LPS region.</title>
        <authorList>
            <person name="Chen Y."/>
            <person name="Bystricky P."/>
            <person name="Adeyeye J."/>
            <person name="Panigrahi P."/>
            <person name="Ali A."/>
            <person name="Johnson J.A."/>
            <person name="Bush C.A."/>
            <person name="Morris J.G.Jr."/>
            <person name="Stine O.C."/>
        </authorList>
    </citation>
    <scope>NUCLEOTIDE SEQUENCE</scope>
    <source>
        <strain evidence="2">NRT36S</strain>
    </source>
</reference>
<proteinExistence type="predicted"/>
<sequence>MWELMGFKNRILNINGSKLARYLGILVLAAVCYLSFSPSLVKVIDVPYIDKAEHTLAYLVLTLLGCVGLSRRVWIAPLLLFGFGVVAEFVQESIGREFSWADMAANGAGVLLGVVIYALFCRWAVAYR</sequence>
<keyword evidence="1" id="KW-1133">Transmembrane helix</keyword>
<dbReference type="AlphaFoldDB" id="Q06B84"/>
<evidence type="ECO:0000313" key="2">
    <source>
        <dbReference type="EMBL" id="ABI85370.1"/>
    </source>
</evidence>
<dbReference type="PANTHER" id="PTHR28008">
    <property type="entry name" value="DOMAIN PROTEIN, PUTATIVE (AFU_ORTHOLOGUE AFUA_3G10980)-RELATED"/>
    <property type="match status" value="1"/>
</dbReference>
<keyword evidence="1" id="KW-0472">Membrane</keyword>
<evidence type="ECO:0000256" key="1">
    <source>
        <dbReference type="SAM" id="Phobius"/>
    </source>
</evidence>
<name>Q06B84_VIBCL</name>
<evidence type="ECO:0008006" key="3">
    <source>
        <dbReference type="Google" id="ProtNLM"/>
    </source>
</evidence>
<feature type="transmembrane region" description="Helical" evidence="1">
    <location>
        <begin position="20"/>
        <end position="44"/>
    </location>
</feature>
<protein>
    <recommendedName>
        <fullName evidence="3">VanZ family protein</fullName>
    </recommendedName>
</protein>
<feature type="transmembrane region" description="Helical" evidence="1">
    <location>
        <begin position="103"/>
        <end position="125"/>
    </location>
</feature>
<keyword evidence="1" id="KW-0812">Transmembrane</keyword>
<dbReference type="PANTHER" id="PTHR28008:SF1">
    <property type="entry name" value="DOMAIN PROTEIN, PUTATIVE (AFU_ORTHOLOGUE AFUA_3G10980)-RELATED"/>
    <property type="match status" value="1"/>
</dbReference>
<accession>Q06B84</accession>
<organism evidence="2">
    <name type="scientific">Vibrio cholerae</name>
    <dbReference type="NCBI Taxonomy" id="666"/>
    <lineage>
        <taxon>Bacteria</taxon>
        <taxon>Pseudomonadati</taxon>
        <taxon>Pseudomonadota</taxon>
        <taxon>Gammaproteobacteria</taxon>
        <taxon>Vibrionales</taxon>
        <taxon>Vibrionaceae</taxon>
        <taxon>Vibrio</taxon>
    </lineage>
</organism>
<dbReference type="EMBL" id="DQ915177">
    <property type="protein sequence ID" value="ABI85370.1"/>
    <property type="molecule type" value="Genomic_DNA"/>
</dbReference>
<feature type="transmembrane region" description="Helical" evidence="1">
    <location>
        <begin position="56"/>
        <end position="83"/>
    </location>
</feature>